<evidence type="ECO:0000313" key="3">
    <source>
        <dbReference type="Proteomes" id="UP000061603"/>
    </source>
</evidence>
<dbReference type="STRING" id="1565605.PG1C_01805"/>
<reference evidence="2 3" key="1">
    <citation type="journal article" date="2015" name="Genome Announc.">
        <title>Complete Genome Sequence of a Novel Bacterium within the Family Rhodocyclaceae That Degrades Polycyclic Aromatic Hydrocarbons.</title>
        <authorList>
            <person name="Singleton D.R."/>
            <person name="Dickey A.N."/>
            <person name="Scholl E.H."/>
            <person name="Wright F.A."/>
            <person name="Aitken M.D."/>
        </authorList>
    </citation>
    <scope>NUCLEOTIDE SEQUENCE [LARGE SCALE GENOMIC DNA]</scope>
    <source>
        <strain evidence="3">PG1-Ca6</strain>
    </source>
</reference>
<proteinExistence type="predicted"/>
<evidence type="ECO:0000313" key="2">
    <source>
        <dbReference type="EMBL" id="AJP49339.1"/>
    </source>
</evidence>
<dbReference type="Proteomes" id="UP000061603">
    <property type="component" value="Chromosome"/>
</dbReference>
<feature type="chain" id="PRO_5002178706" description="SH3b domain-containing protein" evidence="1">
    <location>
        <begin position="24"/>
        <end position="148"/>
    </location>
</feature>
<keyword evidence="1" id="KW-0732">Signal</keyword>
<evidence type="ECO:0000256" key="1">
    <source>
        <dbReference type="SAM" id="SignalP"/>
    </source>
</evidence>
<dbReference type="AlphaFoldDB" id="A0A0C5JC36"/>
<dbReference type="InterPro" id="IPR010466">
    <property type="entry name" value="DUF1058"/>
</dbReference>
<keyword evidence="3" id="KW-1185">Reference proteome</keyword>
<dbReference type="EMBL" id="CP010554">
    <property type="protein sequence ID" value="AJP49339.1"/>
    <property type="molecule type" value="Genomic_DNA"/>
</dbReference>
<organism evidence="2 3">
    <name type="scientific">Rugosibacter aromaticivorans</name>
    <dbReference type="NCBI Taxonomy" id="1565605"/>
    <lineage>
        <taxon>Bacteria</taxon>
        <taxon>Pseudomonadati</taxon>
        <taxon>Pseudomonadota</taxon>
        <taxon>Betaproteobacteria</taxon>
        <taxon>Nitrosomonadales</taxon>
        <taxon>Sterolibacteriaceae</taxon>
        <taxon>Rugosibacter</taxon>
    </lineage>
</organism>
<dbReference type="Gene3D" id="2.30.30.40">
    <property type="entry name" value="SH3 Domains"/>
    <property type="match status" value="2"/>
</dbReference>
<accession>A0A0C5JC36</accession>
<protein>
    <recommendedName>
        <fullName evidence="4">SH3b domain-containing protein</fullName>
    </recommendedName>
</protein>
<dbReference type="KEGG" id="rbu:PG1C_01805"/>
<gene>
    <name evidence="2" type="ORF">PG1C_01805</name>
</gene>
<evidence type="ECO:0008006" key="4">
    <source>
        <dbReference type="Google" id="ProtNLM"/>
    </source>
</evidence>
<feature type="signal peptide" evidence="1">
    <location>
        <begin position="1"/>
        <end position="23"/>
    </location>
</feature>
<dbReference type="HOGENOM" id="CLU_086360_3_0_4"/>
<sequence>MLRAAVVIFCALFCFLRAPPVLALDFLSVAVPAVLFDAPSTKAKPLFVINPGTPVESIVSLEGWIKIRDNKGDLAWIEKKYLSETRQVIVVADRAQIRAAADDKAALVFEAERDVVLTLLEALPGGWAKVKHRDGQQGFIKSAQVWGL</sequence>
<name>A0A0C5JC36_9PROT</name>
<dbReference type="Pfam" id="PF06347">
    <property type="entry name" value="SH3_4"/>
    <property type="match status" value="2"/>
</dbReference>